<name>A0ABP3PL81_9PROT</name>
<dbReference type="InterPro" id="IPR017689">
    <property type="entry name" value="BamD"/>
</dbReference>
<dbReference type="HAMAP" id="MF_00922">
    <property type="entry name" value="OM_assembly_BamD"/>
    <property type="match status" value="1"/>
</dbReference>
<dbReference type="PANTHER" id="PTHR37423">
    <property type="entry name" value="SOLUBLE LYTIC MUREIN TRANSGLYCOSYLASE-RELATED"/>
    <property type="match status" value="1"/>
</dbReference>
<comment type="subunit">
    <text evidence="6">Part of the Bam complex.</text>
</comment>
<dbReference type="PROSITE" id="PS51257">
    <property type="entry name" value="PROKAR_LIPOPROTEIN"/>
    <property type="match status" value="1"/>
</dbReference>
<evidence type="ECO:0000313" key="8">
    <source>
        <dbReference type="EMBL" id="GAA0566063.1"/>
    </source>
</evidence>
<dbReference type="CDD" id="cd15830">
    <property type="entry name" value="BamD"/>
    <property type="match status" value="1"/>
</dbReference>
<evidence type="ECO:0000256" key="4">
    <source>
        <dbReference type="ARBA" id="ARBA00023237"/>
    </source>
</evidence>
<dbReference type="SUPFAM" id="SSF48452">
    <property type="entry name" value="TPR-like"/>
    <property type="match status" value="2"/>
</dbReference>
<keyword evidence="5 6" id="KW-0449">Lipoprotein</keyword>
<keyword evidence="1 6" id="KW-0732">Signal</keyword>
<dbReference type="InterPro" id="IPR039565">
    <property type="entry name" value="BamD-like"/>
</dbReference>
<keyword evidence="4 6" id="KW-0998">Cell outer membrane</keyword>
<dbReference type="EMBL" id="BAAADD010000003">
    <property type="protein sequence ID" value="GAA0566063.1"/>
    <property type="molecule type" value="Genomic_DNA"/>
</dbReference>
<protein>
    <recommendedName>
        <fullName evidence="6">Outer membrane protein assembly factor BamD</fullName>
    </recommendedName>
</protein>
<feature type="domain" description="Outer membrane lipoprotein BamD-like" evidence="7">
    <location>
        <begin position="44"/>
        <end position="238"/>
    </location>
</feature>
<reference evidence="9" key="1">
    <citation type="journal article" date="2019" name="Int. J. Syst. Evol. Microbiol.">
        <title>The Global Catalogue of Microorganisms (GCM) 10K type strain sequencing project: providing services to taxonomists for standard genome sequencing and annotation.</title>
        <authorList>
            <consortium name="The Broad Institute Genomics Platform"/>
            <consortium name="The Broad Institute Genome Sequencing Center for Infectious Disease"/>
            <person name="Wu L."/>
            <person name="Ma J."/>
        </authorList>
    </citation>
    <scope>NUCLEOTIDE SEQUENCE [LARGE SCALE GENOMIC DNA]</scope>
    <source>
        <strain evidence="9">JCM 15089</strain>
    </source>
</reference>
<dbReference type="RefSeq" id="WP_166933329.1">
    <property type="nucleotide sequence ID" value="NZ_BAAADD010000003.1"/>
</dbReference>
<dbReference type="Pfam" id="PF13525">
    <property type="entry name" value="YfiO"/>
    <property type="match status" value="1"/>
</dbReference>
<comment type="similarity">
    <text evidence="6">Belongs to the BamD family.</text>
</comment>
<dbReference type="PANTHER" id="PTHR37423:SF1">
    <property type="entry name" value="OUTER MEMBRANE PROTEIN ASSEMBLY FACTOR BAMD"/>
    <property type="match status" value="1"/>
</dbReference>
<comment type="subcellular location">
    <subcellularLocation>
        <location evidence="6">Cell outer membrane</location>
        <topology evidence="6">Lipid-anchor</topology>
    </subcellularLocation>
</comment>
<sequence length="281" mass="32219">MQLLSRGLAAVLVIGVGMSLSGCAWIDRQTGKEEQRDADYQERPIEQIYADAWKKLRNNDWADAAKQFAEVERQHPYSVWARRASLMSAYCYYQANKYTDAVSAADNYISLHPGSKEVAYAFYLKAVSLYEQIVDVERDQTNTEQALVALQDVVQRFPDTEYARDATLKIDLTLDHLAGKQMEVGRYYLHRGDYIGAINRFRVVVEQYQRTTQIAEALERLTEAYYALGLTREAQTAAAILGHNYPGSPWYEDAYNLLQKKHLKPEEDKGSWISRAFNHIL</sequence>
<comment type="caution">
    <text evidence="8">The sequence shown here is derived from an EMBL/GenBank/DDBJ whole genome shotgun (WGS) entry which is preliminary data.</text>
</comment>
<accession>A0ABP3PL81</accession>
<dbReference type="InterPro" id="IPR011990">
    <property type="entry name" value="TPR-like_helical_dom_sf"/>
</dbReference>
<keyword evidence="9" id="KW-1185">Reference proteome</keyword>
<dbReference type="NCBIfam" id="TIGR03302">
    <property type="entry name" value="OM_YfiO"/>
    <property type="match status" value="1"/>
</dbReference>
<keyword evidence="2 6" id="KW-0472">Membrane</keyword>
<evidence type="ECO:0000256" key="2">
    <source>
        <dbReference type="ARBA" id="ARBA00023136"/>
    </source>
</evidence>
<dbReference type="Gene3D" id="1.25.40.10">
    <property type="entry name" value="Tetratricopeptide repeat domain"/>
    <property type="match status" value="1"/>
</dbReference>
<comment type="function">
    <text evidence="6">Part of the outer membrane protein assembly complex, which is involved in assembly and insertion of beta-barrel proteins into the outer membrane.</text>
</comment>
<evidence type="ECO:0000256" key="3">
    <source>
        <dbReference type="ARBA" id="ARBA00023139"/>
    </source>
</evidence>
<gene>
    <name evidence="6" type="primary">bamD</name>
    <name evidence="8" type="ORF">GCM10008942_13090</name>
</gene>
<keyword evidence="3 6" id="KW-0564">Palmitate</keyword>
<evidence type="ECO:0000256" key="5">
    <source>
        <dbReference type="ARBA" id="ARBA00023288"/>
    </source>
</evidence>
<evidence type="ECO:0000256" key="6">
    <source>
        <dbReference type="HAMAP-Rule" id="MF_00922"/>
    </source>
</evidence>
<proteinExistence type="inferred from homology"/>
<organism evidence="8 9">
    <name type="scientific">Rhizomicrobium electricum</name>
    <dbReference type="NCBI Taxonomy" id="480070"/>
    <lineage>
        <taxon>Bacteria</taxon>
        <taxon>Pseudomonadati</taxon>
        <taxon>Pseudomonadota</taxon>
        <taxon>Alphaproteobacteria</taxon>
        <taxon>Micropepsales</taxon>
        <taxon>Micropepsaceae</taxon>
        <taxon>Rhizomicrobium</taxon>
    </lineage>
</organism>
<evidence type="ECO:0000256" key="1">
    <source>
        <dbReference type="ARBA" id="ARBA00022729"/>
    </source>
</evidence>
<evidence type="ECO:0000313" key="9">
    <source>
        <dbReference type="Proteomes" id="UP001499951"/>
    </source>
</evidence>
<dbReference type="Proteomes" id="UP001499951">
    <property type="component" value="Unassembled WGS sequence"/>
</dbReference>
<evidence type="ECO:0000259" key="7">
    <source>
        <dbReference type="Pfam" id="PF13525"/>
    </source>
</evidence>